<evidence type="ECO:0000256" key="1">
    <source>
        <dbReference type="SAM" id="Phobius"/>
    </source>
</evidence>
<feature type="transmembrane region" description="Helical" evidence="1">
    <location>
        <begin position="104"/>
        <end position="134"/>
    </location>
</feature>
<reference evidence="3" key="1">
    <citation type="submission" date="2021-02" db="EMBL/GenBank/DDBJ databases">
        <authorList>
            <person name="Dougan E. K."/>
            <person name="Rhodes N."/>
            <person name="Thang M."/>
            <person name="Chan C."/>
        </authorList>
    </citation>
    <scope>NUCLEOTIDE SEQUENCE</scope>
</reference>
<evidence type="ECO:0000256" key="2">
    <source>
        <dbReference type="SAM" id="SignalP"/>
    </source>
</evidence>
<keyword evidence="1" id="KW-0472">Membrane</keyword>
<keyword evidence="1" id="KW-1133">Transmembrane helix</keyword>
<comment type="caution">
    <text evidence="3">The sequence shown here is derived from an EMBL/GenBank/DDBJ whole genome shotgun (WGS) entry which is preliminary data.</text>
</comment>
<sequence length="518" mass="55777">MELKTPMQNFLSGLSWAAGFMLSLAAMQTGALSVVQKSCDYEAQTVREDSSEEAVVWLVAASPTALALAATVRLMQLLAKKQLCHASLGLGFVAVDQPQDASDFFLVAALLAYFLLIVCTASIDITTLLVVLTVLRAVVRLLTGSYAGFLILPCFVALLALSWCLSATHMTRYACSTGELADLSLVSSMHSLTYVPWQFRYEVTTDVAFQQLAMVAWVRPSATRLMSFGQPEPTSGSADPRKLLPIQENQSSAVEEIQLVGRQVPRVATVWVRGLRPSRPETEYQVRFSPAETIPTVLRLRAGSFTRAVAWSALFGSVTSIPAGEEALQLEVGLAEFTVGLPRAASAHKPNPNSSAELWTSYEPHRGATDTLCAELCANSLRCFHSYAAAAGCYLVLGDRESWEVSDLEPGTEPERPSGYDKRLLGQLDGCRLDGKTDKGTVATARCGQVKTEGGRLNFSEVQPDWGNGAATLSFNLNVQIGGLHFDSHVTPISLRQGPAQVTDVLAVLLGVKGNVTS</sequence>
<keyword evidence="1" id="KW-0812">Transmembrane</keyword>
<proteinExistence type="predicted"/>
<dbReference type="Proteomes" id="UP000601435">
    <property type="component" value="Unassembled WGS sequence"/>
</dbReference>
<evidence type="ECO:0000313" key="4">
    <source>
        <dbReference type="Proteomes" id="UP000601435"/>
    </source>
</evidence>
<dbReference type="EMBL" id="CAJNJA010064424">
    <property type="protein sequence ID" value="CAE7882774.1"/>
    <property type="molecule type" value="Genomic_DNA"/>
</dbReference>
<feature type="transmembrane region" description="Helical" evidence="1">
    <location>
        <begin position="146"/>
        <end position="165"/>
    </location>
</feature>
<organism evidence="3 4">
    <name type="scientific">Symbiodinium necroappetens</name>
    <dbReference type="NCBI Taxonomy" id="1628268"/>
    <lineage>
        <taxon>Eukaryota</taxon>
        <taxon>Sar</taxon>
        <taxon>Alveolata</taxon>
        <taxon>Dinophyceae</taxon>
        <taxon>Suessiales</taxon>
        <taxon>Symbiodiniaceae</taxon>
        <taxon>Symbiodinium</taxon>
    </lineage>
</organism>
<name>A0A813AZD3_9DINO</name>
<feature type="chain" id="PRO_5032858743" description="Apple domain-containing protein" evidence="2">
    <location>
        <begin position="32"/>
        <end position="518"/>
    </location>
</feature>
<keyword evidence="4" id="KW-1185">Reference proteome</keyword>
<protein>
    <recommendedName>
        <fullName evidence="5">Apple domain-containing protein</fullName>
    </recommendedName>
</protein>
<dbReference type="AlphaFoldDB" id="A0A813AZD3"/>
<feature type="transmembrane region" description="Helical" evidence="1">
    <location>
        <begin position="57"/>
        <end position="75"/>
    </location>
</feature>
<evidence type="ECO:0000313" key="3">
    <source>
        <dbReference type="EMBL" id="CAE7882774.1"/>
    </source>
</evidence>
<dbReference type="OrthoDB" id="10402293at2759"/>
<keyword evidence="2" id="KW-0732">Signal</keyword>
<gene>
    <name evidence="3" type="ORF">SNEC2469_LOCUS29050</name>
</gene>
<feature type="signal peptide" evidence="2">
    <location>
        <begin position="1"/>
        <end position="31"/>
    </location>
</feature>
<evidence type="ECO:0008006" key="5">
    <source>
        <dbReference type="Google" id="ProtNLM"/>
    </source>
</evidence>
<accession>A0A813AZD3</accession>
<feature type="non-terminal residue" evidence="3">
    <location>
        <position position="1"/>
    </location>
</feature>